<dbReference type="AlphaFoldDB" id="I1CG33"/>
<sequence>MDLRFFASKARCEVWSPVSTELSHSTETLSLGTLSVGAKTSQSVLSIWSFKPIHNLRQVGIDISQQTTMANLDRAVGDLNGVYHVNNAVRDWQARCFHQGGSKPDLLSSAVDQARFVCHQGADGM</sequence>
<proteinExistence type="predicted"/>
<accession>I1CG33</accession>
<name>I1CG33_RHIO9</name>
<reference evidence="1 2" key="1">
    <citation type="journal article" date="2009" name="PLoS Genet.">
        <title>Genomic analysis of the basal lineage fungus Rhizopus oryzae reveals a whole-genome duplication.</title>
        <authorList>
            <person name="Ma L.-J."/>
            <person name="Ibrahim A.S."/>
            <person name="Skory C."/>
            <person name="Grabherr M.G."/>
            <person name="Burger G."/>
            <person name="Butler M."/>
            <person name="Elias M."/>
            <person name="Idnurm A."/>
            <person name="Lang B.F."/>
            <person name="Sone T."/>
            <person name="Abe A."/>
            <person name="Calvo S.E."/>
            <person name="Corrochano L.M."/>
            <person name="Engels R."/>
            <person name="Fu J."/>
            <person name="Hansberg W."/>
            <person name="Kim J.-M."/>
            <person name="Kodira C.D."/>
            <person name="Koehrsen M.J."/>
            <person name="Liu B."/>
            <person name="Miranda-Saavedra D."/>
            <person name="O'Leary S."/>
            <person name="Ortiz-Castellanos L."/>
            <person name="Poulter R."/>
            <person name="Rodriguez-Romero J."/>
            <person name="Ruiz-Herrera J."/>
            <person name="Shen Y.-Q."/>
            <person name="Zeng Q."/>
            <person name="Galagan J."/>
            <person name="Birren B.W."/>
            <person name="Cuomo C.A."/>
            <person name="Wickes B.L."/>
        </authorList>
    </citation>
    <scope>NUCLEOTIDE SEQUENCE [LARGE SCALE GENOMIC DNA]</scope>
    <source>
        <strain evidence="2">RA 99-880 / ATCC MYA-4621 / FGSC 9543 / NRRL 43880</strain>
    </source>
</reference>
<organism evidence="1 2">
    <name type="scientific">Rhizopus delemar (strain RA 99-880 / ATCC MYA-4621 / FGSC 9543 / NRRL 43880)</name>
    <name type="common">Mucormycosis agent</name>
    <name type="synonym">Rhizopus arrhizus var. delemar</name>
    <dbReference type="NCBI Taxonomy" id="246409"/>
    <lineage>
        <taxon>Eukaryota</taxon>
        <taxon>Fungi</taxon>
        <taxon>Fungi incertae sedis</taxon>
        <taxon>Mucoromycota</taxon>
        <taxon>Mucoromycotina</taxon>
        <taxon>Mucoromycetes</taxon>
        <taxon>Mucorales</taxon>
        <taxon>Mucorineae</taxon>
        <taxon>Rhizopodaceae</taxon>
        <taxon>Rhizopus</taxon>
    </lineage>
</organism>
<dbReference type="GeneID" id="93619089"/>
<dbReference type="RefSeq" id="XP_067522809.1">
    <property type="nucleotide sequence ID" value="XM_067666708.1"/>
</dbReference>
<evidence type="ECO:0000313" key="2">
    <source>
        <dbReference type="Proteomes" id="UP000009138"/>
    </source>
</evidence>
<dbReference type="EMBL" id="CH476741">
    <property type="protein sequence ID" value="EIE87413.1"/>
    <property type="molecule type" value="Genomic_DNA"/>
</dbReference>
<dbReference type="InParanoid" id="I1CG33"/>
<keyword evidence="2" id="KW-1185">Reference proteome</keyword>
<gene>
    <name evidence="1" type="ORF">RO3G_12124</name>
</gene>
<evidence type="ECO:0000313" key="1">
    <source>
        <dbReference type="EMBL" id="EIE87413.1"/>
    </source>
</evidence>
<dbReference type="Proteomes" id="UP000009138">
    <property type="component" value="Unassembled WGS sequence"/>
</dbReference>
<dbReference type="VEuPathDB" id="FungiDB:RO3G_12124"/>
<protein>
    <submittedName>
        <fullName evidence="1">Uncharacterized protein</fullName>
    </submittedName>
</protein>